<evidence type="ECO:0000313" key="2">
    <source>
        <dbReference type="EMBL" id="MFD2465531.1"/>
    </source>
</evidence>
<name>A0ABW5GXI3_9PSEU</name>
<evidence type="ECO:0000259" key="1">
    <source>
        <dbReference type="SMART" id="SM00530"/>
    </source>
</evidence>
<gene>
    <name evidence="2" type="ORF">ACFSYJ_43450</name>
</gene>
<dbReference type="SMART" id="SM00530">
    <property type="entry name" value="HTH_XRE"/>
    <property type="match status" value="1"/>
</dbReference>
<dbReference type="Proteomes" id="UP001597419">
    <property type="component" value="Unassembled WGS sequence"/>
</dbReference>
<accession>A0ABW5GXI3</accession>
<protein>
    <submittedName>
        <fullName evidence="2">ALF repeat-containing protein</fullName>
    </submittedName>
</protein>
<dbReference type="EMBL" id="JBHUKU010000033">
    <property type="protein sequence ID" value="MFD2465531.1"/>
    <property type="molecule type" value="Genomic_DNA"/>
</dbReference>
<comment type="caution">
    <text evidence="2">The sequence shown here is derived from an EMBL/GenBank/DDBJ whole genome shotgun (WGS) entry which is preliminary data.</text>
</comment>
<dbReference type="InterPro" id="IPR001387">
    <property type="entry name" value="Cro/C1-type_HTH"/>
</dbReference>
<dbReference type="Pfam" id="PF03752">
    <property type="entry name" value="ALF"/>
    <property type="match status" value="2"/>
</dbReference>
<dbReference type="InterPro" id="IPR005506">
    <property type="entry name" value="DUF312_ALF"/>
</dbReference>
<keyword evidence="3" id="KW-1185">Reference proteome</keyword>
<feature type="domain" description="HTH cro/C1-type" evidence="1">
    <location>
        <begin position="21"/>
        <end position="77"/>
    </location>
</feature>
<dbReference type="RefSeq" id="WP_345406956.1">
    <property type="nucleotide sequence ID" value="NZ_BAABHG010000021.1"/>
</dbReference>
<dbReference type="Pfam" id="PF13560">
    <property type="entry name" value="HTH_31"/>
    <property type="match status" value="1"/>
</dbReference>
<organism evidence="2 3">
    <name type="scientific">Amycolatopsis samaneae</name>
    <dbReference type="NCBI Taxonomy" id="664691"/>
    <lineage>
        <taxon>Bacteria</taxon>
        <taxon>Bacillati</taxon>
        <taxon>Actinomycetota</taxon>
        <taxon>Actinomycetes</taxon>
        <taxon>Pseudonocardiales</taxon>
        <taxon>Pseudonocardiaceae</taxon>
        <taxon>Amycolatopsis</taxon>
    </lineage>
</organism>
<sequence length="316" mass="34586">MPRPERPLGGEETSLLRFAADLRRLRAEAGSPTYRDLGARTHYSAASLSEAAAGRKLPSLPVALAYVKACGGNDAEWEQRWRALVAELSAEAGVHEAHVRNQAAQIRDADTANAARDAKRRAAAVNLVVATPELLIQTDRDFVYVMWERASGPRVKSAARAAFEGTADGLREFIETGIFRARAQDQRDRIEADERTGREEKAALAAKDARTRAAAVLGILVTPAMLIEPEDNFVLDLWDRAAPGTEVAAAAEAALRDPEPGALRRFIETGIFGANRRDRDNRLKKKIGADRLRAFEPRTHADNGKVHPALVAAHWH</sequence>
<reference evidence="3" key="1">
    <citation type="journal article" date="2019" name="Int. J. Syst. Evol. Microbiol.">
        <title>The Global Catalogue of Microorganisms (GCM) 10K type strain sequencing project: providing services to taxonomists for standard genome sequencing and annotation.</title>
        <authorList>
            <consortium name="The Broad Institute Genomics Platform"/>
            <consortium name="The Broad Institute Genome Sequencing Center for Infectious Disease"/>
            <person name="Wu L."/>
            <person name="Ma J."/>
        </authorList>
    </citation>
    <scope>NUCLEOTIDE SEQUENCE [LARGE SCALE GENOMIC DNA]</scope>
    <source>
        <strain evidence="3">CGMCC 4.7643</strain>
    </source>
</reference>
<evidence type="ECO:0000313" key="3">
    <source>
        <dbReference type="Proteomes" id="UP001597419"/>
    </source>
</evidence>
<proteinExistence type="predicted"/>